<reference evidence="4 5" key="1">
    <citation type="submission" date="2019-09" db="EMBL/GenBank/DDBJ databases">
        <title>A chromosome-level genome assembly of the Chinese tupelo Nyssa sinensis.</title>
        <authorList>
            <person name="Yang X."/>
            <person name="Kang M."/>
            <person name="Yang Y."/>
            <person name="Xiong H."/>
            <person name="Wang M."/>
            <person name="Zhang Z."/>
            <person name="Wang Z."/>
            <person name="Wu H."/>
            <person name="Ma T."/>
            <person name="Liu J."/>
            <person name="Xi Z."/>
        </authorList>
    </citation>
    <scope>NUCLEOTIDE SEQUENCE [LARGE SCALE GENOMIC DNA]</scope>
    <source>
        <strain evidence="4">J267</strain>
        <tissue evidence="4">Leaf</tissue>
    </source>
</reference>
<comment type="similarity">
    <text evidence="1">Belongs to the mTERF family.</text>
</comment>
<dbReference type="PANTHER" id="PTHR13068:SF173">
    <property type="entry name" value="EMB|CAB62602.1"/>
    <property type="match status" value="1"/>
</dbReference>
<gene>
    <name evidence="4" type="ORF">F0562_003314</name>
</gene>
<dbReference type="Proteomes" id="UP000325577">
    <property type="component" value="Linkage Group LG1"/>
</dbReference>
<accession>A0A5J5BV23</accession>
<keyword evidence="2" id="KW-0804">Transcription</keyword>
<evidence type="ECO:0000256" key="1">
    <source>
        <dbReference type="ARBA" id="ARBA00007692"/>
    </source>
</evidence>
<organism evidence="4 5">
    <name type="scientific">Nyssa sinensis</name>
    <dbReference type="NCBI Taxonomy" id="561372"/>
    <lineage>
        <taxon>Eukaryota</taxon>
        <taxon>Viridiplantae</taxon>
        <taxon>Streptophyta</taxon>
        <taxon>Embryophyta</taxon>
        <taxon>Tracheophyta</taxon>
        <taxon>Spermatophyta</taxon>
        <taxon>Magnoliopsida</taxon>
        <taxon>eudicotyledons</taxon>
        <taxon>Gunneridae</taxon>
        <taxon>Pentapetalae</taxon>
        <taxon>asterids</taxon>
        <taxon>Cornales</taxon>
        <taxon>Nyssaceae</taxon>
        <taxon>Nyssa</taxon>
    </lineage>
</organism>
<evidence type="ECO:0000256" key="2">
    <source>
        <dbReference type="ARBA" id="ARBA00022472"/>
    </source>
</evidence>
<keyword evidence="5" id="KW-1185">Reference proteome</keyword>
<dbReference type="Gene3D" id="1.25.70.10">
    <property type="entry name" value="Transcription termination factor 3, mitochondrial"/>
    <property type="match status" value="1"/>
</dbReference>
<keyword evidence="3" id="KW-0809">Transit peptide</keyword>
<sequence length="237" mass="27732">MDPDSRKATICGSIFETTRILRNPHSIFGSRLAPNTFFQRRQDPQTKARVFSRTGSHRFRFGIWFGYCRGAIGSHPKTLNRDVGFSIDSRMFVHAVYTVSCLSTVTLTRKLELFRSFGFSKEECIEMFRRAPGLLRTSEVKLKLGIEFFMKYIKFEKSVLVHRPSCLMHSMEKRVIPRYRVLQLIKVKRLLKKEPSFISVLILPEDEFLEKFISRFRDNAEELLVTYRGDILDSSEE</sequence>
<dbReference type="Pfam" id="PF02536">
    <property type="entry name" value="mTERF"/>
    <property type="match status" value="1"/>
</dbReference>
<proteinExistence type="inferred from homology"/>
<dbReference type="InterPro" id="IPR003690">
    <property type="entry name" value="MTERF"/>
</dbReference>
<keyword evidence="2" id="KW-0805">Transcription regulation</keyword>
<protein>
    <submittedName>
        <fullName evidence="4">Uncharacterized protein</fullName>
    </submittedName>
</protein>
<dbReference type="InterPro" id="IPR038538">
    <property type="entry name" value="MTERF_sf"/>
</dbReference>
<name>A0A5J5BV23_9ASTE</name>
<keyword evidence="2" id="KW-0806">Transcription termination</keyword>
<dbReference type="GO" id="GO:0003676">
    <property type="term" value="F:nucleic acid binding"/>
    <property type="evidence" value="ECO:0007669"/>
    <property type="project" value="InterPro"/>
</dbReference>
<evidence type="ECO:0000313" key="5">
    <source>
        <dbReference type="Proteomes" id="UP000325577"/>
    </source>
</evidence>
<dbReference type="GO" id="GO:0006353">
    <property type="term" value="P:DNA-templated transcription termination"/>
    <property type="evidence" value="ECO:0007669"/>
    <property type="project" value="UniProtKB-KW"/>
</dbReference>
<evidence type="ECO:0000256" key="3">
    <source>
        <dbReference type="ARBA" id="ARBA00022946"/>
    </source>
</evidence>
<evidence type="ECO:0000313" key="4">
    <source>
        <dbReference type="EMBL" id="KAA8546885.1"/>
    </source>
</evidence>
<dbReference type="PANTHER" id="PTHR13068">
    <property type="entry name" value="CGI-12 PROTEIN-RELATED"/>
    <property type="match status" value="1"/>
</dbReference>
<dbReference type="EMBL" id="CM018032">
    <property type="protein sequence ID" value="KAA8546885.1"/>
    <property type="molecule type" value="Genomic_DNA"/>
</dbReference>
<dbReference type="AlphaFoldDB" id="A0A5J5BV23"/>
<dbReference type="OrthoDB" id="637682at2759"/>
<dbReference type="SMART" id="SM00733">
    <property type="entry name" value="Mterf"/>
    <property type="match status" value="3"/>
</dbReference>